<proteinExistence type="inferred from homology"/>
<organism evidence="7 8">
    <name type="scientific">Zygosaccharomyces mellis</name>
    <dbReference type="NCBI Taxonomy" id="42258"/>
    <lineage>
        <taxon>Eukaryota</taxon>
        <taxon>Fungi</taxon>
        <taxon>Dikarya</taxon>
        <taxon>Ascomycota</taxon>
        <taxon>Saccharomycotina</taxon>
        <taxon>Saccharomycetes</taxon>
        <taxon>Saccharomycetales</taxon>
        <taxon>Saccharomycetaceae</taxon>
        <taxon>Zygosaccharomyces</taxon>
    </lineage>
</organism>
<comment type="similarity">
    <text evidence="5">Belongs to the YPP1 family.</text>
</comment>
<evidence type="ECO:0000313" key="7">
    <source>
        <dbReference type="EMBL" id="GCE98596.1"/>
    </source>
</evidence>
<comment type="function">
    <text evidence="1">Involved in endocytosis.</text>
</comment>
<keyword evidence="4" id="KW-0254">Endocytosis</keyword>
<dbReference type="SUPFAM" id="SSF48452">
    <property type="entry name" value="TPR-like"/>
    <property type="match status" value="1"/>
</dbReference>
<keyword evidence="8" id="KW-1185">Reference proteome</keyword>
<dbReference type="InterPro" id="IPR011990">
    <property type="entry name" value="TPR-like_helical_dom_sf"/>
</dbReference>
<evidence type="ECO:0000256" key="3">
    <source>
        <dbReference type="ARBA" id="ARBA00004463"/>
    </source>
</evidence>
<dbReference type="GO" id="GO:0005886">
    <property type="term" value="C:plasma membrane"/>
    <property type="evidence" value="ECO:0007669"/>
    <property type="project" value="UniProtKB-SubCell"/>
</dbReference>
<reference evidence="7 8" key="1">
    <citation type="submission" date="2019-01" db="EMBL/GenBank/DDBJ databases">
        <title>Draft Genome Sequencing of Zygosaccharomyces mellis Ca-7.</title>
        <authorList>
            <person name="Shiwa Y."/>
            <person name="Kanesaki Y."/>
            <person name="Ishige T."/>
            <person name="Mura K."/>
            <person name="Hori T."/>
            <person name="Tamura T."/>
        </authorList>
    </citation>
    <scope>NUCLEOTIDE SEQUENCE [LARGE SCALE GENOMIC DNA]</scope>
    <source>
        <strain evidence="7 8">Ca-7</strain>
    </source>
</reference>
<dbReference type="Proteomes" id="UP000301737">
    <property type="component" value="Unassembled WGS sequence"/>
</dbReference>
<dbReference type="PANTHER" id="PTHR23083">
    <property type="entry name" value="TETRATRICOPEPTIDE REPEAT PROTEIN, TPR"/>
    <property type="match status" value="1"/>
</dbReference>
<dbReference type="GO" id="GO:0006897">
    <property type="term" value="P:endocytosis"/>
    <property type="evidence" value="ECO:0007669"/>
    <property type="project" value="UniProtKB-KW"/>
</dbReference>
<dbReference type="PANTHER" id="PTHR23083:SF464">
    <property type="entry name" value="TETRATRICOPEPTIDE REPEAT DOMAIN 7, ISOFORM A"/>
    <property type="match status" value="1"/>
</dbReference>
<dbReference type="OrthoDB" id="29013at2759"/>
<comment type="caution">
    <text evidence="7">The sequence shown here is derived from an EMBL/GenBank/DDBJ whole genome shotgun (WGS) entry which is preliminary data.</text>
</comment>
<evidence type="ECO:0000313" key="8">
    <source>
        <dbReference type="Proteomes" id="UP000301737"/>
    </source>
</evidence>
<evidence type="ECO:0000256" key="4">
    <source>
        <dbReference type="ARBA" id="ARBA00022583"/>
    </source>
</evidence>
<protein>
    <recommendedName>
        <fullName evidence="6">Cargo-transport protein YPP1</fullName>
    </recommendedName>
</protein>
<evidence type="ECO:0000256" key="5">
    <source>
        <dbReference type="ARBA" id="ARBA00038251"/>
    </source>
</evidence>
<dbReference type="CDD" id="cd23270">
    <property type="entry name" value="YPP1"/>
    <property type="match status" value="1"/>
</dbReference>
<evidence type="ECO:0000256" key="1">
    <source>
        <dbReference type="ARBA" id="ARBA00002550"/>
    </source>
</evidence>
<dbReference type="InterPro" id="IPR051722">
    <property type="entry name" value="Endocytosis_PI4K-reg_protein"/>
</dbReference>
<evidence type="ECO:0000256" key="2">
    <source>
        <dbReference type="ARBA" id="ARBA00004413"/>
    </source>
</evidence>
<gene>
    <name evidence="7" type="primary">YPP1</name>
    <name evidence="7" type="ORF">ZYGM_004551</name>
</gene>
<name>A0A4C2E5L0_9SACH</name>
<comment type="subcellular location">
    <subcellularLocation>
        <location evidence="2">Cell membrane</location>
        <topology evidence="2">Peripheral membrane protein</topology>
        <orientation evidence="2">Cytoplasmic side</orientation>
    </subcellularLocation>
    <subcellularLocation>
        <location evidence="3">Cytoplasmic granule</location>
    </subcellularLocation>
</comment>
<dbReference type="EMBL" id="BIMX01000005">
    <property type="protein sequence ID" value="GCE98596.1"/>
    <property type="molecule type" value="Genomic_DNA"/>
</dbReference>
<dbReference type="AlphaFoldDB" id="A0A4C2E5L0"/>
<sequence length="761" mass="87655">MSSVEDPIIESLRSRLVGSSNFHSGIDPLDTALTLQSRIHDHLFGIGLDPVSAKSLSNKCKELWDNFKVEPGNQDINIRNLINKILYNCEGILHYHMERPNDANIYFSKSKIIEIRDLLFAQFLDLENLYYRGLCNDETLYGEELFRIIDGVPNDSQGLTLHYLSMIFNHISKDKQVVRHTLAKFPAGNPLTCLASLHFNEYEDGSFLKILAKLLNESHFPQADSYNNKALEDFHMFLHYYFKKATKLSPEWKKYIIESMEKTFQSVPVAKSAFIYFGRNSTASSVDTRESILNFVNFLKYSQREYFLHGNKHEDLVSVIDSYVYILKVAQDSSHDVENVFNFQDSVNKLLDLLRLMHEQNGFILLNGTDFLKGLENRGELILPRTISKRLTNAWELLFTINRNSLTLLNDNSLTAYLTNALSVATDPLKLYQLNFQYCYILAQKGLINPAVKILETVLLEENPEFYGAWHLLALCKSIDEDKESSFKIVCSVLQAMQESLEEDRLTASDRWQFVHLKMTQLKIVESIFGTMDALGMLPELFELYSLLFPADDKRFDTIGDGYNKTKQYLLQMVWLFASALYMKIPENHKDARDAIHEAINVSKEFKNLNCNTARGYLFLAQNQYKRASKEFNTVLLADPYNVGPLVGLARVVYPEDDSKICNYYRLRPSTPDSLGQEEASKPEPAFVSEADRSANVARLKLLLESAIAHSIEASHSPEIWWYLSLIYEQYKDIGYENSLINCVRYEETEPIRPFKYCDFQ</sequence>
<accession>A0A4C2E5L0</accession>
<evidence type="ECO:0000256" key="6">
    <source>
        <dbReference type="ARBA" id="ARBA00039231"/>
    </source>
</evidence>
<dbReference type="Gene3D" id="1.25.40.10">
    <property type="entry name" value="Tetratricopeptide repeat domain"/>
    <property type="match status" value="1"/>
</dbReference>